<keyword evidence="4" id="KW-0479">Metal-binding</keyword>
<evidence type="ECO:0000256" key="11">
    <source>
        <dbReference type="SAM" id="MobiDB-lite"/>
    </source>
</evidence>
<feature type="transmembrane region" description="Helical" evidence="12">
    <location>
        <begin position="60"/>
        <end position="87"/>
    </location>
</feature>
<keyword evidence="5 10" id="KW-0378">Hydrolase</keyword>
<keyword evidence="2 10" id="KW-0645">Protease</keyword>
<feature type="transmembrane region" description="Helical" evidence="12">
    <location>
        <begin position="219"/>
        <end position="240"/>
    </location>
</feature>
<dbReference type="EMBL" id="CP080034">
    <property type="protein sequence ID" value="QYC11396.1"/>
    <property type="molecule type" value="Genomic_DNA"/>
</dbReference>
<reference evidence="14 15" key="1">
    <citation type="submission" date="2021-07" db="EMBL/GenBank/DDBJ databases">
        <title>Isolation and characterization of bacteria from a gold mining with a capacity of golden bioaccumulation.</title>
        <authorList>
            <person name="Yang X.J."/>
        </authorList>
    </citation>
    <scope>NUCLEOTIDE SEQUENCE [LARGE SCALE GENOMIC DNA]</scope>
    <source>
        <strain evidence="14 15">Au29</strain>
    </source>
</reference>
<evidence type="ECO:0000256" key="7">
    <source>
        <dbReference type="ARBA" id="ARBA00022989"/>
    </source>
</evidence>
<evidence type="ECO:0000256" key="3">
    <source>
        <dbReference type="ARBA" id="ARBA00022692"/>
    </source>
</evidence>
<sequence length="348" mass="37473">MAVFGQAVGLQTHIWQNNTRSVILLAGFPVLLVGILFAVQVLMMGFGILPNSGGSLGQDLALAASMLGWTVPFAAIAAAIWFVIAYFGNQMMIDAMTGARAVERRVEPELYNLLENLAISRGMKTPTLRIIESPALNAYASGLHEGNYSVTVTRGLMQTLNRDELECVLAHELTHVINKDVRTMVIASIFAGIISVIAELIFRGLFYMRSGRDRDNKNAMPLILIGLAVGAIGFGLAAVIRMTLSRTREYVADAGAVELTKNPDAMISALRKVSGQSKLEAPDELRGMFLDNTANKSEFSGLFATHPPIEKRIEALIKFAGGRDEGPWGAVSSVPVTPPRASTSVPTT</sequence>
<organism evidence="14 15">
    <name type="scientific">Brevundimonas nasdae</name>
    <dbReference type="NCBI Taxonomy" id="172043"/>
    <lineage>
        <taxon>Bacteria</taxon>
        <taxon>Pseudomonadati</taxon>
        <taxon>Pseudomonadota</taxon>
        <taxon>Alphaproteobacteria</taxon>
        <taxon>Caulobacterales</taxon>
        <taxon>Caulobacteraceae</taxon>
        <taxon>Brevundimonas</taxon>
    </lineage>
</organism>
<dbReference type="PANTHER" id="PTHR43221">
    <property type="entry name" value="PROTEASE HTPX"/>
    <property type="match status" value="1"/>
</dbReference>
<feature type="transmembrane region" description="Helical" evidence="12">
    <location>
        <begin position="22"/>
        <end position="48"/>
    </location>
</feature>
<keyword evidence="1" id="KW-1003">Cell membrane</keyword>
<keyword evidence="9 12" id="KW-0472">Membrane</keyword>
<comment type="similarity">
    <text evidence="10">Belongs to the peptidase M48 family.</text>
</comment>
<evidence type="ECO:0000256" key="6">
    <source>
        <dbReference type="ARBA" id="ARBA00022833"/>
    </source>
</evidence>
<evidence type="ECO:0000313" key="15">
    <source>
        <dbReference type="Proteomes" id="UP000824334"/>
    </source>
</evidence>
<evidence type="ECO:0000313" key="14">
    <source>
        <dbReference type="EMBL" id="QYC11396.1"/>
    </source>
</evidence>
<name>A0ABX8TJJ5_9CAUL</name>
<dbReference type="PANTHER" id="PTHR43221:SF2">
    <property type="entry name" value="PROTEASE HTPX HOMOLOG"/>
    <property type="match status" value="1"/>
</dbReference>
<evidence type="ECO:0000256" key="8">
    <source>
        <dbReference type="ARBA" id="ARBA00023049"/>
    </source>
</evidence>
<keyword evidence="6 10" id="KW-0862">Zinc</keyword>
<accession>A0ABX8TJJ5</accession>
<evidence type="ECO:0000256" key="10">
    <source>
        <dbReference type="RuleBase" id="RU003983"/>
    </source>
</evidence>
<dbReference type="InterPro" id="IPR050083">
    <property type="entry name" value="HtpX_protease"/>
</dbReference>
<evidence type="ECO:0000256" key="9">
    <source>
        <dbReference type="ARBA" id="ARBA00023136"/>
    </source>
</evidence>
<feature type="transmembrane region" description="Helical" evidence="12">
    <location>
        <begin position="185"/>
        <end position="207"/>
    </location>
</feature>
<evidence type="ECO:0000256" key="2">
    <source>
        <dbReference type="ARBA" id="ARBA00022670"/>
    </source>
</evidence>
<keyword evidence="15" id="KW-1185">Reference proteome</keyword>
<evidence type="ECO:0000259" key="13">
    <source>
        <dbReference type="Pfam" id="PF01435"/>
    </source>
</evidence>
<dbReference type="InterPro" id="IPR001915">
    <property type="entry name" value="Peptidase_M48"/>
</dbReference>
<evidence type="ECO:0000256" key="5">
    <source>
        <dbReference type="ARBA" id="ARBA00022801"/>
    </source>
</evidence>
<keyword evidence="3 12" id="KW-0812">Transmembrane</keyword>
<dbReference type="Pfam" id="PF01435">
    <property type="entry name" value="Peptidase_M48"/>
    <property type="match status" value="1"/>
</dbReference>
<evidence type="ECO:0000256" key="1">
    <source>
        <dbReference type="ARBA" id="ARBA00022475"/>
    </source>
</evidence>
<dbReference type="CDD" id="cd07340">
    <property type="entry name" value="M48B_Htpx_like"/>
    <property type="match status" value="1"/>
</dbReference>
<comment type="cofactor">
    <cofactor evidence="10">
        <name>Zn(2+)</name>
        <dbReference type="ChEBI" id="CHEBI:29105"/>
    </cofactor>
    <text evidence="10">Binds 1 zinc ion per subunit.</text>
</comment>
<keyword evidence="8 10" id="KW-0482">Metalloprotease</keyword>
<protein>
    <submittedName>
        <fullName evidence="14">M48 family metallopeptidase</fullName>
    </submittedName>
</protein>
<evidence type="ECO:0000256" key="12">
    <source>
        <dbReference type="SAM" id="Phobius"/>
    </source>
</evidence>
<proteinExistence type="inferred from homology"/>
<dbReference type="RefSeq" id="WP_219353981.1">
    <property type="nucleotide sequence ID" value="NZ_CP080034.1"/>
</dbReference>
<feature type="domain" description="Peptidase M48" evidence="13">
    <location>
        <begin position="107"/>
        <end position="316"/>
    </location>
</feature>
<dbReference type="GeneID" id="94374670"/>
<dbReference type="Proteomes" id="UP000824334">
    <property type="component" value="Chromosome"/>
</dbReference>
<keyword evidence="7 12" id="KW-1133">Transmembrane helix</keyword>
<evidence type="ECO:0000256" key="4">
    <source>
        <dbReference type="ARBA" id="ARBA00022723"/>
    </source>
</evidence>
<feature type="region of interest" description="Disordered" evidence="11">
    <location>
        <begin position="328"/>
        <end position="348"/>
    </location>
</feature>
<gene>
    <name evidence="14" type="ORF">KWG56_05290</name>
</gene>